<dbReference type="Pfam" id="PF12796">
    <property type="entry name" value="Ank_2"/>
    <property type="match status" value="1"/>
</dbReference>
<evidence type="ECO:0000313" key="10">
    <source>
        <dbReference type="Proteomes" id="UP000187203"/>
    </source>
</evidence>
<evidence type="ECO:0000256" key="5">
    <source>
        <dbReference type="PROSITE-ProRule" id="PRU00175"/>
    </source>
</evidence>
<dbReference type="GO" id="GO:0004672">
    <property type="term" value="F:protein kinase activity"/>
    <property type="evidence" value="ECO:0007669"/>
    <property type="project" value="InterPro"/>
</dbReference>
<dbReference type="InterPro" id="IPR044584">
    <property type="entry name" value="KEG"/>
</dbReference>
<dbReference type="InterPro" id="IPR036770">
    <property type="entry name" value="Ankyrin_rpt-contain_sf"/>
</dbReference>
<dbReference type="STRING" id="93759.A0A1R3IXL4"/>
<evidence type="ECO:0000313" key="9">
    <source>
        <dbReference type="EMBL" id="OMO87311.1"/>
    </source>
</evidence>
<dbReference type="SUPFAM" id="SSF56112">
    <property type="entry name" value="Protein kinase-like (PK-like)"/>
    <property type="match status" value="1"/>
</dbReference>
<dbReference type="CDD" id="cd23140">
    <property type="entry name" value="RING-HC_KEG-like"/>
    <property type="match status" value="1"/>
</dbReference>
<evidence type="ECO:0000259" key="7">
    <source>
        <dbReference type="PROSITE" id="PS50011"/>
    </source>
</evidence>
<dbReference type="InterPro" id="IPR002156">
    <property type="entry name" value="RNaseH_domain"/>
</dbReference>
<dbReference type="Pfam" id="PF13456">
    <property type="entry name" value="RVT_3"/>
    <property type="match status" value="1"/>
</dbReference>
<dbReference type="GO" id="GO:0005524">
    <property type="term" value="F:ATP binding"/>
    <property type="evidence" value="ECO:0007669"/>
    <property type="project" value="InterPro"/>
</dbReference>
<dbReference type="GO" id="GO:0004523">
    <property type="term" value="F:RNA-DNA hybrid ribonuclease activity"/>
    <property type="evidence" value="ECO:0007669"/>
    <property type="project" value="InterPro"/>
</dbReference>
<evidence type="ECO:0000256" key="3">
    <source>
        <dbReference type="ARBA" id="ARBA00022833"/>
    </source>
</evidence>
<dbReference type="PANTHER" id="PTHR46960:SF1">
    <property type="entry name" value="E3 UBIQUITIN-PROTEIN LIGASE KEG"/>
    <property type="match status" value="1"/>
</dbReference>
<dbReference type="InterPro" id="IPR013083">
    <property type="entry name" value="Znf_RING/FYVE/PHD"/>
</dbReference>
<feature type="compositionally biased region" description="Basic residues" evidence="6">
    <location>
        <begin position="10"/>
        <end position="21"/>
    </location>
</feature>
<dbReference type="SMART" id="SM00248">
    <property type="entry name" value="ANK"/>
    <property type="match status" value="4"/>
</dbReference>
<dbReference type="PROSITE" id="PS50089">
    <property type="entry name" value="ZF_RING_2"/>
    <property type="match status" value="1"/>
</dbReference>
<dbReference type="GO" id="GO:0016567">
    <property type="term" value="P:protein ubiquitination"/>
    <property type="evidence" value="ECO:0007669"/>
    <property type="project" value="InterPro"/>
</dbReference>
<evidence type="ECO:0000256" key="2">
    <source>
        <dbReference type="ARBA" id="ARBA00022771"/>
    </source>
</evidence>
<dbReference type="GO" id="GO:0008270">
    <property type="term" value="F:zinc ion binding"/>
    <property type="evidence" value="ECO:0007669"/>
    <property type="project" value="UniProtKB-KW"/>
</dbReference>
<evidence type="ECO:0000259" key="8">
    <source>
        <dbReference type="PROSITE" id="PS50089"/>
    </source>
</evidence>
<dbReference type="PROSITE" id="PS00518">
    <property type="entry name" value="ZF_RING_1"/>
    <property type="match status" value="1"/>
</dbReference>
<gene>
    <name evidence="9" type="ORF">COLO4_20695</name>
</gene>
<dbReference type="EMBL" id="AWUE01017339">
    <property type="protein sequence ID" value="OMO87311.1"/>
    <property type="molecule type" value="Genomic_DNA"/>
</dbReference>
<dbReference type="PROSITE" id="PS50297">
    <property type="entry name" value="ANK_REP_REGION"/>
    <property type="match status" value="1"/>
</dbReference>
<dbReference type="GO" id="GO:0005802">
    <property type="term" value="C:trans-Golgi network"/>
    <property type="evidence" value="ECO:0007669"/>
    <property type="project" value="TreeGrafter"/>
</dbReference>
<dbReference type="AlphaFoldDB" id="A0A1R3IXL4"/>
<dbReference type="PROSITE" id="PS50088">
    <property type="entry name" value="ANK_REPEAT"/>
    <property type="match status" value="1"/>
</dbReference>
<dbReference type="GO" id="GO:0009788">
    <property type="term" value="P:negative regulation of abscisic acid-activated signaling pathway"/>
    <property type="evidence" value="ECO:0007669"/>
    <property type="project" value="TreeGrafter"/>
</dbReference>
<feature type="domain" description="Protein kinase" evidence="7">
    <location>
        <begin position="324"/>
        <end position="601"/>
    </location>
</feature>
<dbReference type="Pfam" id="PF05678">
    <property type="entry name" value="VQ"/>
    <property type="match status" value="1"/>
</dbReference>
<sequence length="901" mass="98337">MDVLGVRQMKTSHKKNSRRSNSKKDFKVVYISSPMKFKTCASEFRALVQELTGKDSDVALRFMDSDGSSTENSPANSEVTRVVDDRDVGLPMTNYSSNHQSPFEPFDDGLMSEGSFLGIDVLGRNDSSILERLPLWNGIWKLRVYPKQLPQPCIVNAIDRLPIRLKAPPVGVIKLNMDAAYENSMKMAGLVAVMRDSSGEILGCKTFFQQFVLSSLYAEVLAIRMGVQWASEEGVRSFCQTRYNEEERVPLLLQCGHGFCKECLSRMFSASPDTSLPCPRCRHVSLVAGGRINRGSHASSSGGGTAAGCGPVIELTAHPEVRLIRRIEGKGEGKGGRAGVETWAAVISGAHGGRGRRRCKHKVAVKKVGAMEGMDAEWVQGQLESLRRASMWCRNVCTFHGVLRLEDGSLGVVMDRCHGYGADIARGVAELHAAGVVCMNIKPSNLLLDASGHAVVSDYGLASILKKPACRKARIECDSSKIHSCMDCAMLSPHYTAPEAWEPVKKSLNLFWDDAIGISAESDAWSFGCTLVEMCTGSIPWAGLSADEIYRAVIKARKLPPQYASVVGVGLPRELWKMIGDCLQFKPSKRPTFNAMLAIFLRHLQEIPRSPPLSPDNGFVNFHGSNAVEPQVAPDLEVLPDNPSHLHRLVSEGDVGGVRDFLAKISSRNNGSSISSLLEAHNADGQTALHLACRRGSAELVEAILEYSEADVDVLDRDGDPPLVFALAAGSPECELLLAGADPNAVDDEAGADPTAQDAQHGRTALHTAAMANDVELVKGDEGDNAFHIAADTAKMIRENLEWLIVMLRNPDAAVEVRNHRFDVGDWVKFRRGITTPTYGWQGARHKSVGFVQTVVDRENLIVSFCSGEARVLVNEVVKVIPLDRGQYVKLRDDVKEPRFG</sequence>
<dbReference type="GO" id="GO:0003676">
    <property type="term" value="F:nucleic acid binding"/>
    <property type="evidence" value="ECO:0007669"/>
    <property type="project" value="InterPro"/>
</dbReference>
<keyword evidence="2 5" id="KW-0863">Zinc-finger</keyword>
<evidence type="ECO:0008006" key="11">
    <source>
        <dbReference type="Google" id="ProtNLM"/>
    </source>
</evidence>
<evidence type="ECO:0000256" key="1">
    <source>
        <dbReference type="ARBA" id="ARBA00022723"/>
    </source>
</evidence>
<dbReference type="Gene3D" id="1.10.510.10">
    <property type="entry name" value="Transferase(Phosphotransferase) domain 1"/>
    <property type="match status" value="1"/>
</dbReference>
<dbReference type="GO" id="GO:0009738">
    <property type="term" value="P:abscisic acid-activated signaling pathway"/>
    <property type="evidence" value="ECO:0007669"/>
    <property type="project" value="InterPro"/>
</dbReference>
<dbReference type="Pfam" id="PF00069">
    <property type="entry name" value="Pkinase"/>
    <property type="match status" value="1"/>
</dbReference>
<dbReference type="InterPro" id="IPR001841">
    <property type="entry name" value="Znf_RING"/>
</dbReference>
<keyword evidence="1" id="KW-0479">Metal-binding</keyword>
<dbReference type="Gene3D" id="1.25.40.20">
    <property type="entry name" value="Ankyrin repeat-containing domain"/>
    <property type="match status" value="2"/>
</dbReference>
<dbReference type="GO" id="GO:0005769">
    <property type="term" value="C:early endosome"/>
    <property type="evidence" value="ECO:0007669"/>
    <property type="project" value="TreeGrafter"/>
</dbReference>
<protein>
    <recommendedName>
        <fullName evidence="11">Zinc finger, RING-type</fullName>
    </recommendedName>
</protein>
<keyword evidence="4" id="KW-0040">ANK repeat</keyword>
<feature type="region of interest" description="Disordered" evidence="6">
    <location>
        <begin position="1"/>
        <end position="21"/>
    </location>
</feature>
<dbReference type="GO" id="GO:0006952">
    <property type="term" value="P:defense response"/>
    <property type="evidence" value="ECO:0007669"/>
    <property type="project" value="InterPro"/>
</dbReference>
<dbReference type="SUPFAM" id="SSF57850">
    <property type="entry name" value="RING/U-box"/>
    <property type="match status" value="1"/>
</dbReference>
<dbReference type="InterPro" id="IPR002110">
    <property type="entry name" value="Ankyrin_rpt"/>
</dbReference>
<dbReference type="GO" id="GO:0045324">
    <property type="term" value="P:late endosome to vacuole transport"/>
    <property type="evidence" value="ECO:0007669"/>
    <property type="project" value="TreeGrafter"/>
</dbReference>
<dbReference type="PANTHER" id="PTHR46960">
    <property type="entry name" value="E3 UBIQUITIN-PROTEIN LIGASE KEG"/>
    <property type="match status" value="1"/>
</dbReference>
<dbReference type="InterPro" id="IPR008889">
    <property type="entry name" value="VQ"/>
</dbReference>
<feature type="repeat" description="ANK" evidence="4">
    <location>
        <begin position="684"/>
        <end position="717"/>
    </location>
</feature>
<dbReference type="Proteomes" id="UP000187203">
    <property type="component" value="Unassembled WGS sequence"/>
</dbReference>
<proteinExistence type="predicted"/>
<name>A0A1R3IXL4_9ROSI</name>
<keyword evidence="3" id="KW-0862">Zinc</keyword>
<feature type="domain" description="RING-type" evidence="8">
    <location>
        <begin position="239"/>
        <end position="282"/>
    </location>
</feature>
<reference evidence="10" key="1">
    <citation type="submission" date="2013-09" db="EMBL/GenBank/DDBJ databases">
        <title>Corchorus olitorius genome sequencing.</title>
        <authorList>
            <person name="Alam M."/>
            <person name="Haque M.S."/>
            <person name="Islam M.S."/>
            <person name="Emdad E.M."/>
            <person name="Islam M.M."/>
            <person name="Ahmed B."/>
            <person name="Halim A."/>
            <person name="Hossen Q.M.M."/>
            <person name="Hossain M.Z."/>
            <person name="Ahmed R."/>
            <person name="Khan M.M."/>
            <person name="Islam R."/>
            <person name="Rashid M.M."/>
            <person name="Khan S.A."/>
            <person name="Rahman M.S."/>
            <person name="Alam M."/>
            <person name="Yahiya A.S."/>
            <person name="Khan M.S."/>
            <person name="Azam M.S."/>
            <person name="Haque T."/>
            <person name="Lashkar M.Z.H."/>
            <person name="Akhand A.I."/>
            <person name="Morshed G."/>
            <person name="Roy S."/>
            <person name="Uddin K.S."/>
            <person name="Rabeya T."/>
            <person name="Hossain A.S."/>
            <person name="Chowdhury A."/>
            <person name="Snigdha A.R."/>
            <person name="Mortoza M.S."/>
            <person name="Matin S.A."/>
            <person name="Hoque S.M.E."/>
            <person name="Islam M.K."/>
            <person name="Roy D.K."/>
            <person name="Haider R."/>
            <person name="Moosa M.M."/>
            <person name="Elias S.M."/>
            <person name="Hasan A.M."/>
            <person name="Jahan S."/>
            <person name="Shafiuddin M."/>
            <person name="Mahmood N."/>
            <person name="Shommy N.S."/>
        </authorList>
    </citation>
    <scope>NUCLEOTIDE SEQUENCE [LARGE SCALE GENOMIC DNA]</scope>
    <source>
        <strain evidence="10">cv. O-4</strain>
    </source>
</reference>
<dbReference type="OrthoDB" id="264520at2759"/>
<organism evidence="9 10">
    <name type="scientific">Corchorus olitorius</name>
    <dbReference type="NCBI Taxonomy" id="93759"/>
    <lineage>
        <taxon>Eukaryota</taxon>
        <taxon>Viridiplantae</taxon>
        <taxon>Streptophyta</taxon>
        <taxon>Embryophyta</taxon>
        <taxon>Tracheophyta</taxon>
        <taxon>Spermatophyta</taxon>
        <taxon>Magnoliopsida</taxon>
        <taxon>eudicotyledons</taxon>
        <taxon>Gunneridae</taxon>
        <taxon>Pentapetalae</taxon>
        <taxon>rosids</taxon>
        <taxon>malvids</taxon>
        <taxon>Malvales</taxon>
        <taxon>Malvaceae</taxon>
        <taxon>Grewioideae</taxon>
        <taxon>Apeibeae</taxon>
        <taxon>Corchorus</taxon>
    </lineage>
</organism>
<dbReference type="GO" id="GO:0004842">
    <property type="term" value="F:ubiquitin-protein transferase activity"/>
    <property type="evidence" value="ECO:0007669"/>
    <property type="project" value="InterPro"/>
</dbReference>
<dbReference type="InterPro" id="IPR011009">
    <property type="entry name" value="Kinase-like_dom_sf"/>
</dbReference>
<comment type="caution">
    <text evidence="9">The sequence shown here is derived from an EMBL/GenBank/DDBJ whole genome shotgun (WGS) entry which is preliminary data.</text>
</comment>
<dbReference type="InterPro" id="IPR000719">
    <property type="entry name" value="Prot_kinase_dom"/>
</dbReference>
<keyword evidence="10" id="KW-1185">Reference proteome</keyword>
<evidence type="ECO:0000256" key="6">
    <source>
        <dbReference type="SAM" id="MobiDB-lite"/>
    </source>
</evidence>
<dbReference type="PROSITE" id="PS50011">
    <property type="entry name" value="PROTEIN_KINASE_DOM"/>
    <property type="match status" value="1"/>
</dbReference>
<dbReference type="Pfam" id="PF13639">
    <property type="entry name" value="zf-RING_2"/>
    <property type="match status" value="1"/>
</dbReference>
<dbReference type="Gene3D" id="3.30.40.10">
    <property type="entry name" value="Zinc/RING finger domain, C3HC4 (zinc finger)"/>
    <property type="match status" value="1"/>
</dbReference>
<dbReference type="SUPFAM" id="SSF48403">
    <property type="entry name" value="Ankyrin repeat"/>
    <property type="match status" value="1"/>
</dbReference>
<accession>A0A1R3IXL4</accession>
<evidence type="ECO:0000256" key="4">
    <source>
        <dbReference type="PROSITE-ProRule" id="PRU00023"/>
    </source>
</evidence>
<dbReference type="InterPro" id="IPR017907">
    <property type="entry name" value="Znf_RING_CS"/>
</dbReference>